<evidence type="ECO:0008006" key="4">
    <source>
        <dbReference type="Google" id="ProtNLM"/>
    </source>
</evidence>
<dbReference type="Proteomes" id="UP000297407">
    <property type="component" value="Unassembled WGS sequence"/>
</dbReference>
<evidence type="ECO:0000313" key="3">
    <source>
        <dbReference type="Proteomes" id="UP000297407"/>
    </source>
</evidence>
<keyword evidence="1" id="KW-0812">Transmembrane</keyword>
<sequence length="161" mass="18830">MNSKQAVAAFSIIEAIVGMAVTAIIMSIVFVIFSIITERMLDYKNQNQLVNDLNRLTYSLNKDIFDNEKMAIDDHEIVFSGYSGELVKYHFTEEYILRNRETFIDTFKIQVRQMVIDSLKSNTRKKVFLQLKLQVEVNQTPMPLNFYKRVYANELLQTKTQ</sequence>
<keyword evidence="1" id="KW-1133">Transmembrane helix</keyword>
<feature type="transmembrane region" description="Helical" evidence="1">
    <location>
        <begin position="6"/>
        <end position="36"/>
    </location>
</feature>
<organism evidence="2 3">
    <name type="scientific">Flavobacterium humi</name>
    <dbReference type="NCBI Taxonomy" id="2562683"/>
    <lineage>
        <taxon>Bacteria</taxon>
        <taxon>Pseudomonadati</taxon>
        <taxon>Bacteroidota</taxon>
        <taxon>Flavobacteriia</taxon>
        <taxon>Flavobacteriales</taxon>
        <taxon>Flavobacteriaceae</taxon>
        <taxon>Flavobacterium</taxon>
    </lineage>
</organism>
<protein>
    <recommendedName>
        <fullName evidence="4">Prepilin-type N-terminal cleavage/methylation domain-containing protein</fullName>
    </recommendedName>
</protein>
<dbReference type="AlphaFoldDB" id="A0A4Z0L3Q9"/>
<dbReference type="OrthoDB" id="1365376at2"/>
<comment type="caution">
    <text evidence="2">The sequence shown here is derived from an EMBL/GenBank/DDBJ whole genome shotgun (WGS) entry which is preliminary data.</text>
</comment>
<evidence type="ECO:0000256" key="1">
    <source>
        <dbReference type="SAM" id="Phobius"/>
    </source>
</evidence>
<evidence type="ECO:0000313" key="2">
    <source>
        <dbReference type="EMBL" id="TGD56857.1"/>
    </source>
</evidence>
<name>A0A4Z0L3Q9_9FLAO</name>
<gene>
    <name evidence="2" type="ORF">E4635_13740</name>
</gene>
<proteinExistence type="predicted"/>
<reference evidence="2 3" key="1">
    <citation type="submission" date="2019-04" db="EMBL/GenBank/DDBJ databases">
        <title>Flavobacterium sp. strain DS2-A Genome sequencing and assembly.</title>
        <authorList>
            <person name="Kim I."/>
        </authorList>
    </citation>
    <scope>NUCLEOTIDE SEQUENCE [LARGE SCALE GENOMIC DNA]</scope>
    <source>
        <strain evidence="2 3">DS2-A</strain>
    </source>
</reference>
<accession>A0A4Z0L3Q9</accession>
<dbReference type="RefSeq" id="WP_135527281.1">
    <property type="nucleotide sequence ID" value="NZ_SRLH01000008.1"/>
</dbReference>
<keyword evidence="1" id="KW-0472">Membrane</keyword>
<dbReference type="EMBL" id="SRLH01000008">
    <property type="protein sequence ID" value="TGD56857.1"/>
    <property type="molecule type" value="Genomic_DNA"/>
</dbReference>
<keyword evidence="3" id="KW-1185">Reference proteome</keyword>